<dbReference type="Proteomes" id="UP000271227">
    <property type="component" value="Unassembled WGS sequence"/>
</dbReference>
<dbReference type="Pfam" id="PF00903">
    <property type="entry name" value="Glyoxalase"/>
    <property type="match status" value="1"/>
</dbReference>
<dbReference type="PROSITE" id="PS51819">
    <property type="entry name" value="VOC"/>
    <property type="match status" value="1"/>
</dbReference>
<dbReference type="OrthoDB" id="9798201at2"/>
<dbReference type="InterPro" id="IPR029068">
    <property type="entry name" value="Glyas_Bleomycin-R_OHBP_Dase"/>
</dbReference>
<dbReference type="Gene3D" id="3.30.720.120">
    <property type="match status" value="1"/>
</dbReference>
<dbReference type="AlphaFoldDB" id="A0A3M0CSL3"/>
<evidence type="ECO:0000313" key="2">
    <source>
        <dbReference type="EMBL" id="RMB11855.1"/>
    </source>
</evidence>
<proteinExistence type="predicted"/>
<evidence type="ECO:0000259" key="1">
    <source>
        <dbReference type="PROSITE" id="PS51819"/>
    </source>
</evidence>
<gene>
    <name evidence="2" type="ORF">BXY39_0341</name>
</gene>
<dbReference type="EMBL" id="REFR01000009">
    <property type="protein sequence ID" value="RMB11855.1"/>
    <property type="molecule type" value="Genomic_DNA"/>
</dbReference>
<dbReference type="InParanoid" id="A0A3M0CSL3"/>
<sequence length="127" mass="14265">MQRAMTNILSSDIGISARFYRRLLGMADHYTSDWFIILTHPDMPGLEFGILQADHEIVPEAVRAKPSGVMLTFVVEDCDAVFSRARTMDADIVEEPRDLFYGQRRLLLRDPDGTLIDISAPIAPKTA</sequence>
<keyword evidence="3" id="KW-1185">Reference proteome</keyword>
<accession>A0A3M0CSL3</accession>
<comment type="caution">
    <text evidence="2">The sequence shown here is derived from an EMBL/GenBank/DDBJ whole genome shotgun (WGS) entry which is preliminary data.</text>
</comment>
<feature type="domain" description="VOC" evidence="1">
    <location>
        <begin position="2"/>
        <end position="121"/>
    </location>
</feature>
<dbReference type="RefSeq" id="WP_121937090.1">
    <property type="nucleotide sequence ID" value="NZ_REFR01000009.1"/>
</dbReference>
<dbReference type="Gene3D" id="3.30.720.110">
    <property type="match status" value="1"/>
</dbReference>
<reference evidence="2 3" key="1">
    <citation type="submission" date="2018-10" db="EMBL/GenBank/DDBJ databases">
        <title>Genomic Encyclopedia of Archaeal and Bacterial Type Strains, Phase II (KMG-II): from individual species to whole genera.</title>
        <authorList>
            <person name="Goeker M."/>
        </authorList>
    </citation>
    <scope>NUCLEOTIDE SEQUENCE [LARGE SCALE GENOMIC DNA]</scope>
    <source>
        <strain evidence="2 3">DSM 25217</strain>
    </source>
</reference>
<name>A0A3M0CSL3_9PROT</name>
<evidence type="ECO:0000313" key="3">
    <source>
        <dbReference type="Proteomes" id="UP000271227"/>
    </source>
</evidence>
<dbReference type="InterPro" id="IPR004360">
    <property type="entry name" value="Glyas_Fos-R_dOase_dom"/>
</dbReference>
<dbReference type="InterPro" id="IPR037523">
    <property type="entry name" value="VOC_core"/>
</dbReference>
<organism evidence="2 3">
    <name type="scientific">Eilatimonas milleporae</name>
    <dbReference type="NCBI Taxonomy" id="911205"/>
    <lineage>
        <taxon>Bacteria</taxon>
        <taxon>Pseudomonadati</taxon>
        <taxon>Pseudomonadota</taxon>
        <taxon>Alphaproteobacteria</taxon>
        <taxon>Kordiimonadales</taxon>
        <taxon>Kordiimonadaceae</taxon>
        <taxon>Eilatimonas</taxon>
    </lineage>
</organism>
<protein>
    <submittedName>
        <fullName evidence="2">Putative glyoxalase superfamily protein PhnB</fullName>
    </submittedName>
</protein>
<dbReference type="SUPFAM" id="SSF54593">
    <property type="entry name" value="Glyoxalase/Bleomycin resistance protein/Dihydroxybiphenyl dioxygenase"/>
    <property type="match status" value="1"/>
</dbReference>